<organism evidence="2 3">
    <name type="scientific">Sporocytophaga myxococcoides</name>
    <dbReference type="NCBI Taxonomy" id="153721"/>
    <lineage>
        <taxon>Bacteria</taxon>
        <taxon>Pseudomonadati</taxon>
        <taxon>Bacteroidota</taxon>
        <taxon>Cytophagia</taxon>
        <taxon>Cytophagales</taxon>
        <taxon>Cytophagaceae</taxon>
        <taxon>Sporocytophaga</taxon>
    </lineage>
</organism>
<dbReference type="eggNOG" id="COG1943">
    <property type="taxonomic scope" value="Bacteria"/>
</dbReference>
<evidence type="ECO:0000313" key="2">
    <source>
        <dbReference type="EMBL" id="GAL83619.1"/>
    </source>
</evidence>
<dbReference type="SMART" id="SM01321">
    <property type="entry name" value="Y1_Tnp"/>
    <property type="match status" value="1"/>
</dbReference>
<dbReference type="EMBL" id="BBLT01000001">
    <property type="protein sequence ID" value="GAL83619.1"/>
    <property type="molecule type" value="Genomic_DNA"/>
</dbReference>
<dbReference type="Gene3D" id="3.30.70.1290">
    <property type="entry name" value="Transposase IS200-like"/>
    <property type="match status" value="1"/>
</dbReference>
<evidence type="ECO:0000259" key="1">
    <source>
        <dbReference type="SMART" id="SM01321"/>
    </source>
</evidence>
<evidence type="ECO:0000313" key="3">
    <source>
        <dbReference type="Proteomes" id="UP000030185"/>
    </source>
</evidence>
<comment type="caution">
    <text evidence="2">The sequence shown here is derived from an EMBL/GenBank/DDBJ whole genome shotgun (WGS) entry which is preliminary data.</text>
</comment>
<dbReference type="GO" id="GO:0004803">
    <property type="term" value="F:transposase activity"/>
    <property type="evidence" value="ECO:0007669"/>
    <property type="project" value="InterPro"/>
</dbReference>
<dbReference type="InterPro" id="IPR052715">
    <property type="entry name" value="RAYT_transposase"/>
</dbReference>
<dbReference type="STRING" id="153721.MYP_846"/>
<dbReference type="GO" id="GO:0006313">
    <property type="term" value="P:DNA transposition"/>
    <property type="evidence" value="ECO:0007669"/>
    <property type="project" value="InterPro"/>
</dbReference>
<dbReference type="SUPFAM" id="SSF143422">
    <property type="entry name" value="Transposase IS200-like"/>
    <property type="match status" value="1"/>
</dbReference>
<keyword evidence="3" id="KW-1185">Reference proteome</keyword>
<protein>
    <recommendedName>
        <fullName evidence="1">Transposase IS200-like domain-containing protein</fullName>
    </recommendedName>
</protein>
<dbReference type="InterPro" id="IPR002686">
    <property type="entry name" value="Transposase_17"/>
</dbReference>
<proteinExistence type="predicted"/>
<dbReference type="Proteomes" id="UP000030185">
    <property type="component" value="Unassembled WGS sequence"/>
</dbReference>
<reference evidence="2 3" key="1">
    <citation type="submission" date="2014-09" db="EMBL/GenBank/DDBJ databases">
        <title>Sporocytophaga myxococcoides PG-01 genome sequencing.</title>
        <authorList>
            <person name="Liu L."/>
            <person name="Gao P.J."/>
            <person name="Chen G.J."/>
            <person name="Wang L.S."/>
        </authorList>
    </citation>
    <scope>NUCLEOTIDE SEQUENCE [LARGE SCALE GENOMIC DNA]</scope>
    <source>
        <strain evidence="2 3">PG-01</strain>
    </source>
</reference>
<dbReference type="GO" id="GO:0043565">
    <property type="term" value="F:sequence-specific DNA binding"/>
    <property type="evidence" value="ECO:0007669"/>
    <property type="project" value="TreeGrafter"/>
</dbReference>
<sequence length="186" mass="22707">MEKIFKERRISQMSLQEVYFWTSTVKDWKLLLKQDKYKEYIIDVMKRQVEKQLITIYCFVIMPNHLHIIWKLNKLNGKEKPHASFNKETAHYFVKDMKKKHPKVLDHFIEKSKERDFRIWQRDPMAILMDSKKKVEQKIDYIHNNPLGAKWNLAKSPEEYQWSSAGFYLAGEKRYSFITDYREYFG</sequence>
<accession>A0A098LAZ8</accession>
<dbReference type="PANTHER" id="PTHR36966">
    <property type="entry name" value="REP-ASSOCIATED TYROSINE TRANSPOSASE"/>
    <property type="match status" value="1"/>
</dbReference>
<dbReference type="PANTHER" id="PTHR36966:SF1">
    <property type="entry name" value="REP-ASSOCIATED TYROSINE TRANSPOSASE"/>
    <property type="match status" value="1"/>
</dbReference>
<gene>
    <name evidence="2" type="ORF">MYP_846</name>
</gene>
<dbReference type="RefSeq" id="WP_231569996.1">
    <property type="nucleotide sequence ID" value="NZ_BBLT01000001.1"/>
</dbReference>
<feature type="domain" description="Transposase IS200-like" evidence="1">
    <location>
        <begin position="14"/>
        <end position="145"/>
    </location>
</feature>
<dbReference type="AlphaFoldDB" id="A0A098LAZ8"/>
<name>A0A098LAZ8_9BACT</name>
<dbReference type="InterPro" id="IPR036515">
    <property type="entry name" value="Transposase_17_sf"/>
</dbReference>